<accession>A0A5Q2RFI0</accession>
<dbReference type="EMBL" id="CP045851">
    <property type="protein sequence ID" value="QGG94453.1"/>
    <property type="molecule type" value="Genomic_DNA"/>
</dbReference>
<gene>
    <name evidence="3" type="ORF">GH723_04670</name>
</gene>
<evidence type="ECO:0000313" key="4">
    <source>
        <dbReference type="Proteomes" id="UP000334019"/>
    </source>
</evidence>
<feature type="domain" description="Flavodoxin-like" evidence="2">
    <location>
        <begin position="5"/>
        <end position="81"/>
    </location>
</feature>
<dbReference type="Gene3D" id="3.40.50.360">
    <property type="match status" value="1"/>
</dbReference>
<dbReference type="InterPro" id="IPR029039">
    <property type="entry name" value="Flavoprotein-like_sf"/>
</dbReference>
<sequence>MRALVVVESMFGNTMAVADAIAAGLRDAPPRTMEVDLHRVDHAPVRLADDVGLLVVGGPTHAFGMSRASTRSSAAEQSGSPTTTGLARGMREWLDELEEPERVVFATTFDTRVERPRVPGSAARRAEKHLRHMGFRIVHAATTFWVTGTAGPFADGELERARLHGLELGRRAAGPGRHPGASGRWPVAS</sequence>
<dbReference type="KEGG" id="atq:GH723_04670"/>
<organism evidence="3 4">
    <name type="scientific">Actinomarinicola tropica</name>
    <dbReference type="NCBI Taxonomy" id="2789776"/>
    <lineage>
        <taxon>Bacteria</taxon>
        <taxon>Bacillati</taxon>
        <taxon>Actinomycetota</taxon>
        <taxon>Acidimicrobiia</taxon>
        <taxon>Acidimicrobiales</taxon>
        <taxon>Iamiaceae</taxon>
        <taxon>Actinomarinicola</taxon>
    </lineage>
</organism>
<proteinExistence type="predicted"/>
<reference evidence="3 4" key="1">
    <citation type="submission" date="2019-11" db="EMBL/GenBank/DDBJ databases">
        <authorList>
            <person name="He Y."/>
        </authorList>
    </citation>
    <scope>NUCLEOTIDE SEQUENCE [LARGE SCALE GENOMIC DNA]</scope>
    <source>
        <strain evidence="3 4">SCSIO 58843</strain>
    </source>
</reference>
<feature type="region of interest" description="Disordered" evidence="1">
    <location>
        <begin position="169"/>
        <end position="189"/>
    </location>
</feature>
<dbReference type="SUPFAM" id="SSF52218">
    <property type="entry name" value="Flavoproteins"/>
    <property type="match status" value="1"/>
</dbReference>
<dbReference type="InterPro" id="IPR008254">
    <property type="entry name" value="Flavodoxin/NO_synth"/>
</dbReference>
<dbReference type="Proteomes" id="UP000334019">
    <property type="component" value="Chromosome"/>
</dbReference>
<evidence type="ECO:0000256" key="1">
    <source>
        <dbReference type="SAM" id="MobiDB-lite"/>
    </source>
</evidence>
<feature type="compositionally biased region" description="Low complexity" evidence="1">
    <location>
        <begin position="171"/>
        <end position="189"/>
    </location>
</feature>
<dbReference type="GO" id="GO:0010181">
    <property type="term" value="F:FMN binding"/>
    <property type="evidence" value="ECO:0007669"/>
    <property type="project" value="InterPro"/>
</dbReference>
<keyword evidence="4" id="KW-1185">Reference proteome</keyword>
<name>A0A5Q2RFI0_9ACTN</name>
<dbReference type="Pfam" id="PF00258">
    <property type="entry name" value="Flavodoxin_1"/>
    <property type="match status" value="1"/>
</dbReference>
<evidence type="ECO:0000259" key="2">
    <source>
        <dbReference type="Pfam" id="PF00258"/>
    </source>
</evidence>
<protein>
    <recommendedName>
        <fullName evidence="2">Flavodoxin-like domain-containing protein</fullName>
    </recommendedName>
</protein>
<dbReference type="AlphaFoldDB" id="A0A5Q2RFI0"/>
<evidence type="ECO:0000313" key="3">
    <source>
        <dbReference type="EMBL" id="QGG94453.1"/>
    </source>
</evidence>
<dbReference type="RefSeq" id="WP_153758559.1">
    <property type="nucleotide sequence ID" value="NZ_CP045851.1"/>
</dbReference>